<keyword evidence="5" id="KW-0732">Signal</keyword>
<evidence type="ECO:0008006" key="8">
    <source>
        <dbReference type="Google" id="ProtNLM"/>
    </source>
</evidence>
<reference evidence="6 7" key="1">
    <citation type="journal article" date="2020" name="Microorganisms">
        <title>Osmotic Adaptation and Compatible Solute Biosynthesis of Phototrophic Bacteria as Revealed from Genome Analyses.</title>
        <authorList>
            <person name="Imhoff J.F."/>
            <person name="Rahn T."/>
            <person name="Kunzel S."/>
            <person name="Keller A."/>
            <person name="Neulinger S.C."/>
        </authorList>
    </citation>
    <scope>NUCLEOTIDE SEQUENCE [LARGE SCALE GENOMIC DNA]</scope>
    <source>
        <strain evidence="6 7">DSM 15382</strain>
    </source>
</reference>
<dbReference type="RefSeq" id="WP_133217536.1">
    <property type="nucleotide sequence ID" value="NZ_NRSG01000037.1"/>
</dbReference>
<dbReference type="InterPro" id="IPR024060">
    <property type="entry name" value="Ureidoglycolate_lyase_dom_sf"/>
</dbReference>
<evidence type="ECO:0000256" key="3">
    <source>
        <dbReference type="ARBA" id="ARBA00023239"/>
    </source>
</evidence>
<dbReference type="SUPFAM" id="SSF51182">
    <property type="entry name" value="RmlC-like cupins"/>
    <property type="match status" value="1"/>
</dbReference>
<evidence type="ECO:0000256" key="4">
    <source>
        <dbReference type="ARBA" id="ARBA00047684"/>
    </source>
</evidence>
<keyword evidence="3" id="KW-0456">Lyase</keyword>
<dbReference type="Pfam" id="PF04115">
    <property type="entry name" value="Ureidogly_lyase"/>
    <property type="match status" value="1"/>
</dbReference>
<comment type="catalytic activity">
    <reaction evidence="4">
        <text>(S)-ureidoglycolate = urea + glyoxylate</text>
        <dbReference type="Rhea" id="RHEA:11304"/>
        <dbReference type="ChEBI" id="CHEBI:16199"/>
        <dbReference type="ChEBI" id="CHEBI:36655"/>
        <dbReference type="ChEBI" id="CHEBI:57296"/>
        <dbReference type="EC" id="4.3.2.3"/>
    </reaction>
</comment>
<dbReference type="PANTHER" id="PTHR21221">
    <property type="entry name" value="UREIDOGLYCOLATE HYDROLASE"/>
    <property type="match status" value="1"/>
</dbReference>
<proteinExistence type="predicted"/>
<dbReference type="InterPro" id="IPR011051">
    <property type="entry name" value="RmlC_Cupin_sf"/>
</dbReference>
<comment type="caution">
    <text evidence="6">The sequence shown here is derived from an EMBL/GenBank/DDBJ whole genome shotgun (WGS) entry which is preliminary data.</text>
</comment>
<gene>
    <name evidence="6" type="ORF">CKO45_07505</name>
</gene>
<dbReference type="PROSITE" id="PS51318">
    <property type="entry name" value="TAT"/>
    <property type="match status" value="1"/>
</dbReference>
<dbReference type="Gene3D" id="2.60.120.480">
    <property type="entry name" value="Ureidoglycolate hydrolase"/>
    <property type="match status" value="1"/>
</dbReference>
<dbReference type="InterPro" id="IPR047233">
    <property type="entry name" value="UAH_cupin"/>
</dbReference>
<evidence type="ECO:0000313" key="7">
    <source>
        <dbReference type="Proteomes" id="UP000697995"/>
    </source>
</evidence>
<evidence type="ECO:0000256" key="2">
    <source>
        <dbReference type="ARBA" id="ARBA00022631"/>
    </source>
</evidence>
<dbReference type="InterPro" id="IPR006311">
    <property type="entry name" value="TAT_signal"/>
</dbReference>
<evidence type="ECO:0000256" key="5">
    <source>
        <dbReference type="SAM" id="SignalP"/>
    </source>
</evidence>
<keyword evidence="7" id="KW-1185">Reference proteome</keyword>
<accession>A0ABS1CUA2</accession>
<feature type="signal peptide" evidence="5">
    <location>
        <begin position="1"/>
        <end position="26"/>
    </location>
</feature>
<feature type="chain" id="PRO_5045519643" description="Ureidoglycolate hydrolase" evidence="5">
    <location>
        <begin position="27"/>
        <end position="236"/>
    </location>
</feature>
<name>A0ABS1CUA2_9PROT</name>
<keyword evidence="2" id="KW-0659">Purine metabolism</keyword>
<protein>
    <recommendedName>
        <fullName evidence="8">Ureidoglycolate hydrolase</fullName>
    </recommendedName>
</protein>
<dbReference type="CDD" id="cd20298">
    <property type="entry name" value="cupin_UAH"/>
    <property type="match status" value="1"/>
</dbReference>
<dbReference type="Proteomes" id="UP000697995">
    <property type="component" value="Unassembled WGS sequence"/>
</dbReference>
<dbReference type="PANTHER" id="PTHR21221:SF1">
    <property type="entry name" value="UREIDOGLYCOLATE LYASE"/>
    <property type="match status" value="1"/>
</dbReference>
<evidence type="ECO:0000256" key="1">
    <source>
        <dbReference type="ARBA" id="ARBA00011738"/>
    </source>
</evidence>
<evidence type="ECO:0000313" key="6">
    <source>
        <dbReference type="EMBL" id="MBK1658073.1"/>
    </source>
</evidence>
<dbReference type="InterPro" id="IPR007247">
    <property type="entry name" value="Ureidogly_lyase"/>
</dbReference>
<comment type="subunit">
    <text evidence="1">Homodimer.</text>
</comment>
<dbReference type="EMBL" id="NRSG01000037">
    <property type="protein sequence ID" value="MBK1658073.1"/>
    <property type="molecule type" value="Genomic_DNA"/>
</dbReference>
<sequence>MSTTPNLTRRALGALSATLAAAPALAQQRAIPALPAGNAFATTGAPPATRREVHSTRVLRAETATPANFAPFGTLLTTAGRPRLPINTYGPTLDLFREGLETDQPIEWFIVEGRPRGTGVLFLERHQQLGQAFIPLAGQGFLTVVAAPDAPEEDGLPAPQTLRAFWVPGDTPIQLHRGTWHENPMPVADGTRLLVTSHANITLAHQQSPDPRLRGLPLDLERRWYRHAGWDISVAA</sequence>
<organism evidence="6 7">
    <name type="scientific">Paracraurococcus ruber</name>
    <dbReference type="NCBI Taxonomy" id="77675"/>
    <lineage>
        <taxon>Bacteria</taxon>
        <taxon>Pseudomonadati</taxon>
        <taxon>Pseudomonadota</taxon>
        <taxon>Alphaproteobacteria</taxon>
        <taxon>Acetobacterales</taxon>
        <taxon>Roseomonadaceae</taxon>
        <taxon>Paracraurococcus</taxon>
    </lineage>
</organism>